<dbReference type="CDD" id="cd04318">
    <property type="entry name" value="EcAsnRS_like_N"/>
    <property type="match status" value="1"/>
</dbReference>
<gene>
    <name evidence="9" type="primary">SLM5</name>
    <name evidence="9" type="ORF">V5O48_006087</name>
</gene>
<evidence type="ECO:0000256" key="7">
    <source>
        <dbReference type="ARBA" id="ARBA00023146"/>
    </source>
</evidence>
<dbReference type="PANTHER" id="PTHR22594:SF34">
    <property type="entry name" value="ASPARAGINE--TRNA LIGASE, MITOCHONDRIAL-RELATED"/>
    <property type="match status" value="1"/>
</dbReference>
<keyword evidence="5" id="KW-0067">ATP-binding</keyword>
<evidence type="ECO:0000256" key="2">
    <source>
        <dbReference type="ARBA" id="ARBA00012816"/>
    </source>
</evidence>
<evidence type="ECO:0000256" key="1">
    <source>
        <dbReference type="ARBA" id="ARBA00008226"/>
    </source>
</evidence>
<dbReference type="Pfam" id="PF01336">
    <property type="entry name" value="tRNA_anti-codon"/>
    <property type="match status" value="1"/>
</dbReference>
<dbReference type="Pfam" id="PF00152">
    <property type="entry name" value="tRNA-synt_2"/>
    <property type="match status" value="1"/>
</dbReference>
<comment type="similarity">
    <text evidence="1">Belongs to the class-II aminoacyl-tRNA synthetase family.</text>
</comment>
<organism evidence="9 10">
    <name type="scientific">Marasmius crinis-equi</name>
    <dbReference type="NCBI Taxonomy" id="585013"/>
    <lineage>
        <taxon>Eukaryota</taxon>
        <taxon>Fungi</taxon>
        <taxon>Dikarya</taxon>
        <taxon>Basidiomycota</taxon>
        <taxon>Agaricomycotina</taxon>
        <taxon>Agaricomycetes</taxon>
        <taxon>Agaricomycetidae</taxon>
        <taxon>Agaricales</taxon>
        <taxon>Marasmiineae</taxon>
        <taxon>Marasmiaceae</taxon>
        <taxon>Marasmius</taxon>
    </lineage>
</organism>
<dbReference type="NCBIfam" id="TIGR00457">
    <property type="entry name" value="asnS"/>
    <property type="match status" value="1"/>
</dbReference>
<keyword evidence="3 9" id="KW-0436">Ligase</keyword>
<keyword evidence="4" id="KW-0547">Nucleotide-binding</keyword>
<reference evidence="9 10" key="1">
    <citation type="submission" date="2024-02" db="EMBL/GenBank/DDBJ databases">
        <title>A draft genome for the cacao thread blight pathogen Marasmius crinis-equi.</title>
        <authorList>
            <person name="Cohen S.P."/>
            <person name="Baruah I.K."/>
            <person name="Amoako-Attah I."/>
            <person name="Bukari Y."/>
            <person name="Meinhardt L.W."/>
            <person name="Bailey B.A."/>
        </authorList>
    </citation>
    <scope>NUCLEOTIDE SEQUENCE [LARGE SCALE GENOMIC DNA]</scope>
    <source>
        <strain evidence="9 10">GH-76</strain>
    </source>
</reference>
<dbReference type="Gene3D" id="2.40.50.140">
    <property type="entry name" value="Nucleic acid-binding proteins"/>
    <property type="match status" value="1"/>
</dbReference>
<keyword evidence="6" id="KW-0648">Protein biosynthesis</keyword>
<dbReference type="InterPro" id="IPR006195">
    <property type="entry name" value="aa-tRNA-synth_II"/>
</dbReference>
<evidence type="ECO:0000256" key="5">
    <source>
        <dbReference type="ARBA" id="ARBA00022840"/>
    </source>
</evidence>
<dbReference type="NCBIfam" id="NF003037">
    <property type="entry name" value="PRK03932.1"/>
    <property type="match status" value="1"/>
</dbReference>
<evidence type="ECO:0000313" key="9">
    <source>
        <dbReference type="EMBL" id="KAL0575887.1"/>
    </source>
</evidence>
<dbReference type="GO" id="GO:0004816">
    <property type="term" value="F:asparagine-tRNA ligase activity"/>
    <property type="evidence" value="ECO:0007669"/>
    <property type="project" value="UniProtKB-EC"/>
</dbReference>
<dbReference type="Gene3D" id="3.30.930.10">
    <property type="entry name" value="Bira Bifunctional Protein, Domain 2"/>
    <property type="match status" value="1"/>
</dbReference>
<dbReference type="InterPro" id="IPR012340">
    <property type="entry name" value="NA-bd_OB-fold"/>
</dbReference>
<keyword evidence="7" id="KW-0030">Aminoacyl-tRNA synthetase</keyword>
<dbReference type="PANTHER" id="PTHR22594">
    <property type="entry name" value="ASPARTYL/LYSYL-TRNA SYNTHETASE"/>
    <property type="match status" value="1"/>
</dbReference>
<evidence type="ECO:0000256" key="6">
    <source>
        <dbReference type="ARBA" id="ARBA00022917"/>
    </source>
</evidence>
<dbReference type="InterPro" id="IPR004365">
    <property type="entry name" value="NA-bd_OB_tRNA"/>
</dbReference>
<protein>
    <recommendedName>
        <fullName evidence="2">asparagine--tRNA ligase</fullName>
        <ecNumber evidence="2">6.1.1.22</ecNumber>
    </recommendedName>
</protein>
<dbReference type="Proteomes" id="UP001465976">
    <property type="component" value="Unassembled WGS sequence"/>
</dbReference>
<dbReference type="EMBL" id="JBAHYK010000265">
    <property type="protein sequence ID" value="KAL0575887.1"/>
    <property type="molecule type" value="Genomic_DNA"/>
</dbReference>
<dbReference type="InterPro" id="IPR004364">
    <property type="entry name" value="Aa-tRNA-synt_II"/>
</dbReference>
<dbReference type="InterPro" id="IPR004522">
    <property type="entry name" value="Asn-tRNA-ligase"/>
</dbReference>
<keyword evidence="10" id="KW-1185">Reference proteome</keyword>
<dbReference type="InterPro" id="IPR002312">
    <property type="entry name" value="Asp/Asn-tRNA-synth_IIb"/>
</dbReference>
<dbReference type="PROSITE" id="PS50862">
    <property type="entry name" value="AA_TRNA_LIGASE_II"/>
    <property type="match status" value="1"/>
</dbReference>
<sequence length="524" mass="58407">MRATLLRRHFSSSTYTLPPTIRQLLAPAAVGKGSQTATSTNEDADVTVTGWVKSVRRQKRVSFAVISDGTTSAGLQAVFPNSSLLPKELSNGASVKLTGRLGKSPGAGQEKELLVEDVKILGSCDPEAYPIQKQALSHEFLRDNVHLRARTASIAAMLRIRHALQRELSSYFEQQGFLHVHTPILTSNDAEGAGETFKLAKTAEKEPTPASTPLPEHHDEFFGRPAHLTVSAQLHLEAFQAAMGRVWTLSPTFRAERSQTSRHLSEFWMLEAEWGDLPVGVAGNDHTSGVRGICTFVEGMLRAAVSNALLVPGSKEDIDVSWVSSMDEKSELQKKRRQELEKAILNEERWKIMTYGEAILALEEEYARQLREGGVQFEFKPGWGKSLQSEHEKWLAEVFVGGPVFVTDYPVDLKPFYMRLNEADGDRQTVACFDLLVPGIGELVGGSVREEREEVLLRRMKESGLWDEEKGLGDYEWYMDLRRYGGSPHVGFGMGFERLISWVGGIENVRECVPMPRWAGRLLL</sequence>
<evidence type="ECO:0000256" key="3">
    <source>
        <dbReference type="ARBA" id="ARBA00022598"/>
    </source>
</evidence>
<dbReference type="SUPFAM" id="SSF55681">
    <property type="entry name" value="Class II aaRS and biotin synthetases"/>
    <property type="match status" value="1"/>
</dbReference>
<name>A0ABR3FKG3_9AGAR</name>
<evidence type="ECO:0000256" key="4">
    <source>
        <dbReference type="ARBA" id="ARBA00022741"/>
    </source>
</evidence>
<evidence type="ECO:0000313" key="10">
    <source>
        <dbReference type="Proteomes" id="UP001465976"/>
    </source>
</evidence>
<proteinExistence type="inferred from homology"/>
<accession>A0ABR3FKG3</accession>
<evidence type="ECO:0000259" key="8">
    <source>
        <dbReference type="PROSITE" id="PS50862"/>
    </source>
</evidence>
<comment type="caution">
    <text evidence="9">The sequence shown here is derived from an EMBL/GenBank/DDBJ whole genome shotgun (WGS) entry which is preliminary data.</text>
</comment>
<dbReference type="EC" id="6.1.1.22" evidence="2"/>
<dbReference type="InterPro" id="IPR045864">
    <property type="entry name" value="aa-tRNA-synth_II/BPL/LPL"/>
</dbReference>
<dbReference type="PRINTS" id="PR01042">
    <property type="entry name" value="TRNASYNTHASP"/>
</dbReference>
<feature type="domain" description="Aminoacyl-transfer RNA synthetases class-II family profile" evidence="8">
    <location>
        <begin position="158"/>
        <end position="514"/>
    </location>
</feature>
<dbReference type="SUPFAM" id="SSF50249">
    <property type="entry name" value="Nucleic acid-binding proteins"/>
    <property type="match status" value="1"/>
</dbReference>